<dbReference type="Proteomes" id="UP000594034">
    <property type="component" value="Chromosome"/>
</dbReference>
<protein>
    <recommendedName>
        <fullName evidence="1">DUF6314 domain-containing protein</fullName>
    </recommendedName>
</protein>
<proteinExistence type="predicted"/>
<name>A0A5J6X1R5_9GAMM</name>
<feature type="domain" description="DUF6314" evidence="1">
    <location>
        <begin position="32"/>
        <end position="150"/>
    </location>
</feature>
<reference evidence="2 3" key="1">
    <citation type="submission" date="2019-05" db="EMBL/GenBank/DDBJ databases">
        <title>OXA-830, a novel chromosomally encoded expanded-spectrum class D beta-lactamase in Aeromonas simiae.</title>
        <authorList>
            <person name="Zhou W."/>
            <person name="Chen Q."/>
        </authorList>
    </citation>
    <scope>NUCLEOTIDE SEQUENCE [LARGE SCALE GENOMIC DNA]</scope>
    <source>
        <strain evidence="2 3">A6</strain>
    </source>
</reference>
<accession>A0A5J6X1R5</accession>
<dbReference type="InterPro" id="IPR045632">
    <property type="entry name" value="DUF6314"/>
</dbReference>
<dbReference type="RefSeq" id="WP_193004370.1">
    <property type="nucleotide sequence ID" value="NZ_CP040449.1"/>
</dbReference>
<sequence length="152" mass="17172">MTDSETAIHSLWHLLSQITAFTFQAGNGEGSRTDWNGRATGQVVVTPWEGGLSFAESGQYTTPHGQRLAMSNRYGWQRGEQGIRLCHLRFGSPVPLFELVPVTAHRWQSREPHLCGADHYRAELVLTGQGFDVEWVITGPRKNERIAYCYRI</sequence>
<evidence type="ECO:0000259" key="1">
    <source>
        <dbReference type="Pfam" id="PF19834"/>
    </source>
</evidence>
<evidence type="ECO:0000313" key="2">
    <source>
        <dbReference type="EMBL" id="QFI56564.1"/>
    </source>
</evidence>
<dbReference type="EMBL" id="CP040449">
    <property type="protein sequence ID" value="QFI56564.1"/>
    <property type="molecule type" value="Genomic_DNA"/>
</dbReference>
<dbReference type="AlphaFoldDB" id="A0A5J6X1R5"/>
<dbReference type="KEGG" id="asim:FE240_00255"/>
<keyword evidence="3" id="KW-1185">Reference proteome</keyword>
<evidence type="ECO:0000313" key="3">
    <source>
        <dbReference type="Proteomes" id="UP000594034"/>
    </source>
</evidence>
<dbReference type="Pfam" id="PF19834">
    <property type="entry name" value="DUF6314"/>
    <property type="match status" value="1"/>
</dbReference>
<organism evidence="2 3">
    <name type="scientific">Aeromonas simiae</name>
    <dbReference type="NCBI Taxonomy" id="218936"/>
    <lineage>
        <taxon>Bacteria</taxon>
        <taxon>Pseudomonadati</taxon>
        <taxon>Pseudomonadota</taxon>
        <taxon>Gammaproteobacteria</taxon>
        <taxon>Aeromonadales</taxon>
        <taxon>Aeromonadaceae</taxon>
        <taxon>Aeromonas</taxon>
    </lineage>
</organism>
<gene>
    <name evidence="2" type="ORF">FE240_00255</name>
</gene>